<reference evidence="2 3" key="1">
    <citation type="submission" date="2019-03" db="EMBL/GenBank/DDBJ databases">
        <title>Genomic Encyclopedia of Type Strains, Phase IV (KMG-IV): sequencing the most valuable type-strain genomes for metagenomic binning, comparative biology and taxonomic classification.</title>
        <authorList>
            <person name="Goeker M."/>
        </authorList>
    </citation>
    <scope>NUCLEOTIDE SEQUENCE [LARGE SCALE GENOMIC DNA]</scope>
    <source>
        <strain evidence="2 3">DSM 24629</strain>
    </source>
</reference>
<feature type="transmembrane region" description="Helical" evidence="1">
    <location>
        <begin position="12"/>
        <end position="43"/>
    </location>
</feature>
<organism evidence="2 3">
    <name type="scientific">Natranaerovirga pectinivora</name>
    <dbReference type="NCBI Taxonomy" id="682400"/>
    <lineage>
        <taxon>Bacteria</taxon>
        <taxon>Bacillati</taxon>
        <taxon>Bacillota</taxon>
        <taxon>Clostridia</taxon>
        <taxon>Lachnospirales</taxon>
        <taxon>Natranaerovirgaceae</taxon>
        <taxon>Natranaerovirga</taxon>
    </lineage>
</organism>
<dbReference type="EMBL" id="SMAL01000002">
    <property type="protein sequence ID" value="TCT16195.1"/>
    <property type="molecule type" value="Genomic_DNA"/>
</dbReference>
<evidence type="ECO:0000256" key="1">
    <source>
        <dbReference type="SAM" id="Phobius"/>
    </source>
</evidence>
<keyword evidence="1" id="KW-0472">Membrane</keyword>
<dbReference type="AlphaFoldDB" id="A0A4R3MML3"/>
<evidence type="ECO:0000313" key="3">
    <source>
        <dbReference type="Proteomes" id="UP000294902"/>
    </source>
</evidence>
<dbReference type="RefSeq" id="WP_165878465.1">
    <property type="nucleotide sequence ID" value="NZ_SMAL01000002.1"/>
</dbReference>
<proteinExistence type="predicted"/>
<keyword evidence="3" id="KW-1185">Reference proteome</keyword>
<accession>A0A4R3MML3</accession>
<comment type="caution">
    <text evidence="2">The sequence shown here is derived from an EMBL/GenBank/DDBJ whole genome shotgun (WGS) entry which is preliminary data.</text>
</comment>
<sequence length="50" mass="5857">MKKVNQENLIKFALCIFIGTLVTTIFNNIVILILISLLIGYIFERIQFRK</sequence>
<keyword evidence="1" id="KW-0812">Transmembrane</keyword>
<protein>
    <submittedName>
        <fullName evidence="2">Uncharacterized protein</fullName>
    </submittedName>
</protein>
<name>A0A4R3MML3_9FIRM</name>
<evidence type="ECO:0000313" key="2">
    <source>
        <dbReference type="EMBL" id="TCT16195.1"/>
    </source>
</evidence>
<gene>
    <name evidence="2" type="ORF">EDC18_102211</name>
</gene>
<dbReference type="Proteomes" id="UP000294902">
    <property type="component" value="Unassembled WGS sequence"/>
</dbReference>
<keyword evidence="1" id="KW-1133">Transmembrane helix</keyword>